<accession>A0A328E003</accession>
<reference evidence="2 3" key="1">
    <citation type="submission" date="2018-06" db="EMBL/GenBank/DDBJ databases">
        <title>The Genome of Cuscuta australis (Dodder) Provides Insight into the Evolution of Plant Parasitism.</title>
        <authorList>
            <person name="Liu H."/>
        </authorList>
    </citation>
    <scope>NUCLEOTIDE SEQUENCE [LARGE SCALE GENOMIC DNA]</scope>
    <source>
        <strain evidence="3">cv. Yunnan</strain>
        <tissue evidence="2">Vines</tissue>
    </source>
</reference>
<feature type="transmembrane region" description="Helical" evidence="1">
    <location>
        <begin position="7"/>
        <end position="31"/>
    </location>
</feature>
<keyword evidence="1" id="KW-0812">Transmembrane</keyword>
<comment type="caution">
    <text evidence="2">The sequence shown here is derived from an EMBL/GenBank/DDBJ whole genome shotgun (WGS) entry which is preliminary data.</text>
</comment>
<feature type="transmembrane region" description="Helical" evidence="1">
    <location>
        <begin position="87"/>
        <end position="108"/>
    </location>
</feature>
<name>A0A328E003_9ASTE</name>
<feature type="transmembrane region" description="Helical" evidence="1">
    <location>
        <begin position="51"/>
        <end position="75"/>
    </location>
</feature>
<keyword evidence="3" id="KW-1185">Reference proteome</keyword>
<evidence type="ECO:0000313" key="3">
    <source>
        <dbReference type="Proteomes" id="UP000249390"/>
    </source>
</evidence>
<evidence type="ECO:0000256" key="1">
    <source>
        <dbReference type="SAM" id="Phobius"/>
    </source>
</evidence>
<dbReference type="AlphaFoldDB" id="A0A328E003"/>
<proteinExistence type="predicted"/>
<keyword evidence="1" id="KW-0472">Membrane</keyword>
<gene>
    <name evidence="2" type="ORF">DM860_002062</name>
</gene>
<dbReference type="EMBL" id="NQVE01000076">
    <property type="protein sequence ID" value="RAL49771.1"/>
    <property type="molecule type" value="Genomic_DNA"/>
</dbReference>
<dbReference type="Proteomes" id="UP000249390">
    <property type="component" value="Unassembled WGS sequence"/>
</dbReference>
<keyword evidence="1" id="KW-1133">Transmembrane helix</keyword>
<organism evidence="2 3">
    <name type="scientific">Cuscuta australis</name>
    <dbReference type="NCBI Taxonomy" id="267555"/>
    <lineage>
        <taxon>Eukaryota</taxon>
        <taxon>Viridiplantae</taxon>
        <taxon>Streptophyta</taxon>
        <taxon>Embryophyta</taxon>
        <taxon>Tracheophyta</taxon>
        <taxon>Spermatophyta</taxon>
        <taxon>Magnoliopsida</taxon>
        <taxon>eudicotyledons</taxon>
        <taxon>Gunneridae</taxon>
        <taxon>Pentapetalae</taxon>
        <taxon>asterids</taxon>
        <taxon>lamiids</taxon>
        <taxon>Solanales</taxon>
        <taxon>Convolvulaceae</taxon>
        <taxon>Cuscuteae</taxon>
        <taxon>Cuscuta</taxon>
        <taxon>Cuscuta subgen. Grammica</taxon>
        <taxon>Cuscuta sect. Cleistogrammica</taxon>
    </lineage>
</organism>
<feature type="transmembrane region" description="Helical" evidence="1">
    <location>
        <begin position="128"/>
        <end position="148"/>
    </location>
</feature>
<evidence type="ECO:0000313" key="2">
    <source>
        <dbReference type="EMBL" id="RAL49771.1"/>
    </source>
</evidence>
<protein>
    <submittedName>
        <fullName evidence="2">Uncharacterized protein</fullName>
    </submittedName>
</protein>
<sequence length="177" mass="19562">MHLPTLLIFGLGVMLDIGAAILCIMAQFAQYNKVKKESCRQAIIDDEAETYWKIGVILFVIVHAYAGIIAFLRLIMRRDRMHRIMKTYAVAFICISCCTFIAGAILLGLGRKIKESSNGSCVTTHPHFLVYGGLVCFGHGALTFIGCLTTIRCVQEKFGDDDSENANYYSKGHSSSP</sequence>